<gene>
    <name evidence="2" type="ORF">DEX24_03715</name>
</gene>
<feature type="transmembrane region" description="Helical" evidence="1">
    <location>
        <begin position="31"/>
        <end position="50"/>
    </location>
</feature>
<sequence length="80" mass="9170">MKDKNTILFLAAVGLLLNIIAISAPFNTIFVRLILLVFGVSLLLFGYYSYVVTKRREKSAFTIFRDVPLKQQQAERSFKI</sequence>
<dbReference type="Proteomes" id="UP000245938">
    <property type="component" value="Unassembled WGS sequence"/>
</dbReference>
<dbReference type="OrthoDB" id="10008107at2"/>
<evidence type="ECO:0000313" key="3">
    <source>
        <dbReference type="Proteomes" id="UP000245938"/>
    </source>
</evidence>
<dbReference type="EMBL" id="QFVR01000003">
    <property type="protein sequence ID" value="PWI26450.1"/>
    <property type="molecule type" value="Genomic_DNA"/>
</dbReference>
<dbReference type="RefSeq" id="WP_109305054.1">
    <property type="nucleotide sequence ID" value="NZ_BJUF01000003.1"/>
</dbReference>
<keyword evidence="1" id="KW-1133">Transmembrane helix</keyword>
<proteinExistence type="predicted"/>
<reference evidence="2 3" key="1">
    <citation type="submission" date="2018-05" db="EMBL/GenBank/DDBJ databases">
        <title>Kurthia sibirica genome sequence.</title>
        <authorList>
            <person name="Maclea K.S."/>
            <person name="Goen A.E."/>
        </authorList>
    </citation>
    <scope>NUCLEOTIDE SEQUENCE [LARGE SCALE GENOMIC DNA]</scope>
    <source>
        <strain evidence="2 3">ATCC 49154</strain>
    </source>
</reference>
<organism evidence="2 3">
    <name type="scientific">Kurthia sibirica</name>
    <dbReference type="NCBI Taxonomy" id="202750"/>
    <lineage>
        <taxon>Bacteria</taxon>
        <taxon>Bacillati</taxon>
        <taxon>Bacillota</taxon>
        <taxon>Bacilli</taxon>
        <taxon>Bacillales</taxon>
        <taxon>Caryophanaceae</taxon>
        <taxon>Kurthia</taxon>
    </lineage>
</organism>
<keyword evidence="3" id="KW-1185">Reference proteome</keyword>
<protein>
    <submittedName>
        <fullName evidence="2">Uncharacterized protein</fullName>
    </submittedName>
</protein>
<accession>A0A2U3APG7</accession>
<comment type="caution">
    <text evidence="2">The sequence shown here is derived from an EMBL/GenBank/DDBJ whole genome shotgun (WGS) entry which is preliminary data.</text>
</comment>
<evidence type="ECO:0000313" key="2">
    <source>
        <dbReference type="EMBL" id="PWI26450.1"/>
    </source>
</evidence>
<keyword evidence="1" id="KW-0472">Membrane</keyword>
<evidence type="ECO:0000256" key="1">
    <source>
        <dbReference type="SAM" id="Phobius"/>
    </source>
</evidence>
<name>A0A2U3APG7_9BACL</name>
<dbReference type="AlphaFoldDB" id="A0A2U3APG7"/>
<keyword evidence="1" id="KW-0812">Transmembrane</keyword>